<dbReference type="InterPro" id="IPR000801">
    <property type="entry name" value="Esterase-like"/>
</dbReference>
<proteinExistence type="predicted"/>
<dbReference type="InterPro" id="IPR050583">
    <property type="entry name" value="Mycobacterial_A85_antigen"/>
</dbReference>
<evidence type="ECO:0000256" key="1">
    <source>
        <dbReference type="SAM" id="SignalP"/>
    </source>
</evidence>
<keyword evidence="2" id="KW-0808">Transferase</keyword>
<sequence length="388" mass="44638">MPQIMKKVYLLFLLISISSFAQKTFDNIKSVKLGVERRITIGLPASYEANKDKKYPVLYLLDGDYLFDAFSGAVSYGTYWDDLPEMIIIGIHQNKDGERYDDTTIDQNTGLPFEKGAEFFEFIGAELVPYIEKKYRTSPFRLIAGHDITASFINFYLYKEEPLFNAYICLSPELAPKMEVRIPEKFAKTKKPLSFYLSVADGDIKKIKEPIEKLDSNIKIANNPLVSYKYDVFKGTTHYTEVLHSIPSALYSIFEVYRPINSTEYNDKIAVLQTGYADYLEKKYLAMSEILGVQIPVRMSDFKVIENVILKRNAYDELGRMAEIGNTYYPKAMLGEYELGLMYEKMGDPKHASKKYQNASQMEPIGDLNKDMMYEKIDEMNTLAKKTK</sequence>
<dbReference type="eggNOG" id="COG2819">
    <property type="taxonomic scope" value="Bacteria"/>
</dbReference>
<evidence type="ECO:0000313" key="2">
    <source>
        <dbReference type="EMBL" id="KFF07584.1"/>
    </source>
</evidence>
<keyword evidence="2" id="KW-0418">Kinase</keyword>
<evidence type="ECO:0000313" key="3">
    <source>
        <dbReference type="Proteomes" id="UP000028715"/>
    </source>
</evidence>
<dbReference type="Pfam" id="PF00756">
    <property type="entry name" value="Esterase"/>
    <property type="match status" value="1"/>
</dbReference>
<accession>A0A085ZT20</accession>
<feature type="chain" id="PRO_5001801642" evidence="1">
    <location>
        <begin position="22"/>
        <end position="388"/>
    </location>
</feature>
<dbReference type="InterPro" id="IPR011990">
    <property type="entry name" value="TPR-like_helical_dom_sf"/>
</dbReference>
<dbReference type="EMBL" id="JPRL01000001">
    <property type="protein sequence ID" value="KFF07584.1"/>
    <property type="molecule type" value="Genomic_DNA"/>
</dbReference>
<gene>
    <name evidence="2" type="ORF">IW19_19660</name>
</gene>
<dbReference type="PANTHER" id="PTHR48098">
    <property type="entry name" value="ENTEROCHELIN ESTERASE-RELATED"/>
    <property type="match status" value="1"/>
</dbReference>
<keyword evidence="3" id="KW-1185">Reference proteome</keyword>
<dbReference type="Proteomes" id="UP000028715">
    <property type="component" value="Unassembled WGS sequence"/>
</dbReference>
<dbReference type="GO" id="GO:0016301">
    <property type="term" value="F:kinase activity"/>
    <property type="evidence" value="ECO:0007669"/>
    <property type="project" value="UniProtKB-KW"/>
</dbReference>
<name>A0A085ZT20_9FLAO</name>
<dbReference type="PANTHER" id="PTHR48098:SF6">
    <property type="entry name" value="FERRI-BACILLIBACTIN ESTERASE BESA"/>
    <property type="match status" value="1"/>
</dbReference>
<dbReference type="Gene3D" id="1.25.40.10">
    <property type="entry name" value="Tetratricopeptide repeat domain"/>
    <property type="match status" value="1"/>
</dbReference>
<dbReference type="STRING" id="362418.IW19_19660"/>
<reference evidence="2 3" key="1">
    <citation type="submission" date="2014-07" db="EMBL/GenBank/DDBJ databases">
        <title>Genome of Flavobacterium reichenbachii LMG 25512.</title>
        <authorList>
            <person name="Stropko S.J."/>
            <person name="Pipes S.E."/>
            <person name="Newman J.D."/>
        </authorList>
    </citation>
    <scope>NUCLEOTIDE SEQUENCE [LARGE SCALE GENOMIC DNA]</scope>
    <source>
        <strain evidence="2 3">LMG 25512</strain>
    </source>
</reference>
<feature type="signal peptide" evidence="1">
    <location>
        <begin position="1"/>
        <end position="21"/>
    </location>
</feature>
<dbReference type="InterPro" id="IPR029058">
    <property type="entry name" value="AB_hydrolase_fold"/>
</dbReference>
<dbReference type="AlphaFoldDB" id="A0A085ZT20"/>
<dbReference type="SUPFAM" id="SSF53474">
    <property type="entry name" value="alpha/beta-Hydrolases"/>
    <property type="match status" value="1"/>
</dbReference>
<keyword evidence="1" id="KW-0732">Signal</keyword>
<dbReference type="Gene3D" id="3.40.50.1820">
    <property type="entry name" value="alpha/beta hydrolase"/>
    <property type="match status" value="1"/>
</dbReference>
<organism evidence="2 3">
    <name type="scientific">Flavobacterium reichenbachii</name>
    <dbReference type="NCBI Taxonomy" id="362418"/>
    <lineage>
        <taxon>Bacteria</taxon>
        <taxon>Pseudomonadati</taxon>
        <taxon>Bacteroidota</taxon>
        <taxon>Flavobacteriia</taxon>
        <taxon>Flavobacteriales</taxon>
        <taxon>Flavobacteriaceae</taxon>
        <taxon>Flavobacterium</taxon>
    </lineage>
</organism>
<comment type="caution">
    <text evidence="2">The sequence shown here is derived from an EMBL/GenBank/DDBJ whole genome shotgun (WGS) entry which is preliminary data.</text>
</comment>
<protein>
    <submittedName>
        <fullName evidence="2">Histidine kinase</fullName>
    </submittedName>
</protein>